<organism evidence="1 2">
    <name type="scientific">Rhizopogon vinicolor AM-OR11-026</name>
    <dbReference type="NCBI Taxonomy" id="1314800"/>
    <lineage>
        <taxon>Eukaryota</taxon>
        <taxon>Fungi</taxon>
        <taxon>Dikarya</taxon>
        <taxon>Basidiomycota</taxon>
        <taxon>Agaricomycotina</taxon>
        <taxon>Agaricomycetes</taxon>
        <taxon>Agaricomycetidae</taxon>
        <taxon>Boletales</taxon>
        <taxon>Suillineae</taxon>
        <taxon>Rhizopogonaceae</taxon>
        <taxon>Rhizopogon</taxon>
    </lineage>
</organism>
<dbReference type="EMBL" id="KV448136">
    <property type="protein sequence ID" value="OAX43560.1"/>
    <property type="molecule type" value="Genomic_DNA"/>
</dbReference>
<sequence length="63" mass="7055">RKAQTCSHCQTIMYSGPENSSLNHKKDYCPDDIRQVLAKNSDEGLPSCPQPCGLFSEGRMFHP</sequence>
<name>A0A1B7NFJ9_9AGAM</name>
<dbReference type="Proteomes" id="UP000092154">
    <property type="component" value="Unassembled WGS sequence"/>
</dbReference>
<dbReference type="AlphaFoldDB" id="A0A1B7NFJ9"/>
<feature type="non-terminal residue" evidence="1">
    <location>
        <position position="1"/>
    </location>
</feature>
<gene>
    <name evidence="1" type="ORF">K503DRAFT_673498</name>
</gene>
<feature type="non-terminal residue" evidence="1">
    <location>
        <position position="63"/>
    </location>
</feature>
<proteinExistence type="predicted"/>
<accession>A0A1B7NFJ9</accession>
<dbReference type="OrthoDB" id="2651057at2759"/>
<dbReference type="InParanoid" id="A0A1B7NFJ9"/>
<keyword evidence="2" id="KW-1185">Reference proteome</keyword>
<reference evidence="1 2" key="1">
    <citation type="submission" date="2016-06" db="EMBL/GenBank/DDBJ databases">
        <title>Comparative genomics of the ectomycorrhizal sister species Rhizopogon vinicolor and Rhizopogon vesiculosus (Basidiomycota: Boletales) reveals a divergence of the mating type B locus.</title>
        <authorList>
            <consortium name="DOE Joint Genome Institute"/>
            <person name="Mujic A.B."/>
            <person name="Kuo A."/>
            <person name="Tritt A."/>
            <person name="Lipzen A."/>
            <person name="Chen C."/>
            <person name="Johnson J."/>
            <person name="Sharma A."/>
            <person name="Barry K."/>
            <person name="Grigoriev I.V."/>
            <person name="Spatafora J.W."/>
        </authorList>
    </citation>
    <scope>NUCLEOTIDE SEQUENCE [LARGE SCALE GENOMIC DNA]</scope>
    <source>
        <strain evidence="1 2">AM-OR11-026</strain>
    </source>
</reference>
<protein>
    <submittedName>
        <fullName evidence="1">Uncharacterized protein</fullName>
    </submittedName>
</protein>
<evidence type="ECO:0000313" key="1">
    <source>
        <dbReference type="EMBL" id="OAX43560.1"/>
    </source>
</evidence>
<evidence type="ECO:0000313" key="2">
    <source>
        <dbReference type="Proteomes" id="UP000092154"/>
    </source>
</evidence>
<dbReference type="STRING" id="1314800.A0A1B7NFJ9"/>